<name>A0ABP6ZBC4_9ACTN</name>
<keyword evidence="2" id="KW-1185">Reference proteome</keyword>
<evidence type="ECO:0000313" key="2">
    <source>
        <dbReference type="Proteomes" id="UP001501074"/>
    </source>
</evidence>
<organism evidence="1 2">
    <name type="scientific">Kineosporia mesophila</name>
    <dbReference type="NCBI Taxonomy" id="566012"/>
    <lineage>
        <taxon>Bacteria</taxon>
        <taxon>Bacillati</taxon>
        <taxon>Actinomycetota</taxon>
        <taxon>Actinomycetes</taxon>
        <taxon>Kineosporiales</taxon>
        <taxon>Kineosporiaceae</taxon>
        <taxon>Kineosporia</taxon>
    </lineage>
</organism>
<protein>
    <submittedName>
        <fullName evidence="1">Uncharacterized protein</fullName>
    </submittedName>
</protein>
<dbReference type="RefSeq" id="WP_231485239.1">
    <property type="nucleotide sequence ID" value="NZ_BAAAZO010000002.1"/>
</dbReference>
<gene>
    <name evidence="1" type="ORF">GCM10022223_16650</name>
</gene>
<dbReference type="EMBL" id="BAAAZO010000002">
    <property type="protein sequence ID" value="GAA3601602.1"/>
    <property type="molecule type" value="Genomic_DNA"/>
</dbReference>
<accession>A0ABP6ZBC4</accession>
<dbReference type="Proteomes" id="UP001501074">
    <property type="component" value="Unassembled WGS sequence"/>
</dbReference>
<evidence type="ECO:0000313" key="1">
    <source>
        <dbReference type="EMBL" id="GAA3601602.1"/>
    </source>
</evidence>
<proteinExistence type="predicted"/>
<sequence length="89" mass="9624">MTNTSATPGRVQLRGIDFAYRSQGGQELGPVVLDAHGLTSSMRGALGDPAHPIESAQRPARTLPDAELVVTETYDEMLRWGERIATFLA</sequence>
<reference evidence="2" key="1">
    <citation type="journal article" date="2019" name="Int. J. Syst. Evol. Microbiol.">
        <title>The Global Catalogue of Microorganisms (GCM) 10K type strain sequencing project: providing services to taxonomists for standard genome sequencing and annotation.</title>
        <authorList>
            <consortium name="The Broad Institute Genomics Platform"/>
            <consortium name="The Broad Institute Genome Sequencing Center for Infectious Disease"/>
            <person name="Wu L."/>
            <person name="Ma J."/>
        </authorList>
    </citation>
    <scope>NUCLEOTIDE SEQUENCE [LARGE SCALE GENOMIC DNA]</scope>
    <source>
        <strain evidence="2">JCM 16902</strain>
    </source>
</reference>
<comment type="caution">
    <text evidence="1">The sequence shown here is derived from an EMBL/GenBank/DDBJ whole genome shotgun (WGS) entry which is preliminary data.</text>
</comment>